<keyword evidence="3" id="KW-1185">Reference proteome</keyword>
<sequence>MKQILQLLIIFLSGPAFAQYDPGATMMIAQNNLMYNNTIQSFVNQNIMNDIAYGKAGSRTKKAGTKAKSSVNNAAFLFGPSVTTSQTVQQDIINTIKQKNHQVGNSLEKAFKLDKPFPRYVTYLKSLGLDVQHNYADAFAAYILGMWRIANKAADPGADKIQAVREQVTLTLDVAGWSNEQKQEAAEYMIYDLILANESYNSAKKEGMIKEARAYSDMVHNRFLRKNQLDLRSMTLSKNGLTKKL</sequence>
<name>A0A420W3C2_9SPHI</name>
<comment type="caution">
    <text evidence="2">The sequence shown here is derived from an EMBL/GenBank/DDBJ whole genome shotgun (WGS) entry which is preliminary data.</text>
</comment>
<feature type="chain" id="PRO_5019170958" description="TerB family tellurite resistance protein" evidence="1">
    <location>
        <begin position="19"/>
        <end position="245"/>
    </location>
</feature>
<organism evidence="2 3">
    <name type="scientific">Sphingobacterium puteale</name>
    <dbReference type="NCBI Taxonomy" id="2420510"/>
    <lineage>
        <taxon>Bacteria</taxon>
        <taxon>Pseudomonadati</taxon>
        <taxon>Bacteroidota</taxon>
        <taxon>Sphingobacteriia</taxon>
        <taxon>Sphingobacteriales</taxon>
        <taxon>Sphingobacteriaceae</taxon>
        <taxon>Sphingobacterium</taxon>
    </lineage>
</organism>
<accession>A0A420W3C2</accession>
<evidence type="ECO:0000313" key="3">
    <source>
        <dbReference type="Proteomes" id="UP000282423"/>
    </source>
</evidence>
<dbReference type="AlphaFoldDB" id="A0A420W3C2"/>
<protein>
    <recommendedName>
        <fullName evidence="4">TerB family tellurite resistance protein</fullName>
    </recommendedName>
</protein>
<dbReference type="Proteomes" id="UP000282423">
    <property type="component" value="Unassembled WGS sequence"/>
</dbReference>
<reference evidence="2 3" key="1">
    <citation type="submission" date="2018-10" db="EMBL/GenBank/DDBJ databases">
        <title>Sphingobacterium sp. M05W1-28.</title>
        <authorList>
            <person name="Cai H."/>
        </authorList>
    </citation>
    <scope>NUCLEOTIDE SEQUENCE [LARGE SCALE GENOMIC DNA]</scope>
    <source>
        <strain evidence="2 3">M05W1-28</strain>
    </source>
</reference>
<evidence type="ECO:0008006" key="4">
    <source>
        <dbReference type="Google" id="ProtNLM"/>
    </source>
</evidence>
<gene>
    <name evidence="2" type="ORF">D7322_03640</name>
</gene>
<keyword evidence="1" id="KW-0732">Signal</keyword>
<dbReference type="EMBL" id="RBWS01000002">
    <property type="protein sequence ID" value="RKO73099.1"/>
    <property type="molecule type" value="Genomic_DNA"/>
</dbReference>
<feature type="signal peptide" evidence="1">
    <location>
        <begin position="1"/>
        <end position="18"/>
    </location>
</feature>
<evidence type="ECO:0000313" key="2">
    <source>
        <dbReference type="EMBL" id="RKO73099.1"/>
    </source>
</evidence>
<proteinExistence type="predicted"/>
<dbReference type="RefSeq" id="WP_121121427.1">
    <property type="nucleotide sequence ID" value="NZ_RBWS01000002.1"/>
</dbReference>
<dbReference type="OrthoDB" id="675149at2"/>
<evidence type="ECO:0000256" key="1">
    <source>
        <dbReference type="SAM" id="SignalP"/>
    </source>
</evidence>